<keyword evidence="1" id="KW-0812">Transmembrane</keyword>
<gene>
    <name evidence="2" type="ORF">DFO70_1032</name>
</gene>
<dbReference type="Proteomes" id="UP000252731">
    <property type="component" value="Unassembled WGS sequence"/>
</dbReference>
<comment type="caution">
    <text evidence="2">The sequence shown here is derived from an EMBL/GenBank/DDBJ whole genome shotgun (WGS) entry which is preliminary data.</text>
</comment>
<feature type="transmembrane region" description="Helical" evidence="1">
    <location>
        <begin position="36"/>
        <end position="63"/>
    </location>
</feature>
<evidence type="ECO:0000313" key="3">
    <source>
        <dbReference type="Proteomes" id="UP000252731"/>
    </source>
</evidence>
<protein>
    <submittedName>
        <fullName evidence="2">Uncharacterized protein</fullName>
    </submittedName>
</protein>
<sequence>MILFVEILRAVASVLLIISAGFYLRHLEKNKRQRKLVPLELIMYFTIQFAFILFAISLLIAVFF</sequence>
<evidence type="ECO:0000313" key="2">
    <source>
        <dbReference type="EMBL" id="RBP94974.1"/>
    </source>
</evidence>
<keyword evidence="1" id="KW-1133">Transmembrane helix</keyword>
<accession>A0A366JZV3</accession>
<keyword evidence="1" id="KW-0472">Membrane</keyword>
<organism evidence="2 3">
    <name type="scientific">Cytobacillus firmus</name>
    <name type="common">Bacillus firmus</name>
    <dbReference type="NCBI Taxonomy" id="1399"/>
    <lineage>
        <taxon>Bacteria</taxon>
        <taxon>Bacillati</taxon>
        <taxon>Bacillota</taxon>
        <taxon>Bacilli</taxon>
        <taxon>Bacillales</taxon>
        <taxon>Bacillaceae</taxon>
        <taxon>Cytobacillus</taxon>
    </lineage>
</organism>
<dbReference type="EMBL" id="QNSF01000003">
    <property type="protein sequence ID" value="RBP94974.1"/>
    <property type="molecule type" value="Genomic_DNA"/>
</dbReference>
<reference evidence="2 3" key="1">
    <citation type="submission" date="2018-06" db="EMBL/GenBank/DDBJ databases">
        <title>Freshwater and sediment microbial communities from various areas in North America, analyzing microbe dynamics in response to fracking.</title>
        <authorList>
            <person name="Lamendella R."/>
        </authorList>
    </citation>
    <scope>NUCLEOTIDE SEQUENCE [LARGE SCALE GENOMIC DNA]</scope>
    <source>
        <strain evidence="2 3">14_TX</strain>
    </source>
</reference>
<proteinExistence type="predicted"/>
<dbReference type="OrthoDB" id="2721909at2"/>
<dbReference type="AlphaFoldDB" id="A0A366JZV3"/>
<keyword evidence="3" id="KW-1185">Reference proteome</keyword>
<evidence type="ECO:0000256" key="1">
    <source>
        <dbReference type="SAM" id="Phobius"/>
    </source>
</evidence>
<feature type="transmembrane region" description="Helical" evidence="1">
    <location>
        <begin position="6"/>
        <end position="24"/>
    </location>
</feature>
<name>A0A366JZV3_CYTFI</name>